<gene>
    <name evidence="5" type="ORF">HDA32_000536</name>
</gene>
<evidence type="ECO:0000256" key="2">
    <source>
        <dbReference type="ARBA" id="ARBA00023002"/>
    </source>
</evidence>
<dbReference type="InterPro" id="IPR002347">
    <property type="entry name" value="SDR_fam"/>
</dbReference>
<dbReference type="InterPro" id="IPR020904">
    <property type="entry name" value="Sc_DH/Rdtase_CS"/>
</dbReference>
<dbReference type="Gene3D" id="3.40.50.720">
    <property type="entry name" value="NAD(P)-binding Rossmann-like Domain"/>
    <property type="match status" value="1"/>
</dbReference>
<dbReference type="Pfam" id="PF00106">
    <property type="entry name" value="adh_short"/>
    <property type="match status" value="1"/>
</dbReference>
<dbReference type="SMART" id="SM00822">
    <property type="entry name" value="PKS_KR"/>
    <property type="match status" value="1"/>
</dbReference>
<dbReference type="PRINTS" id="PR00080">
    <property type="entry name" value="SDRFAMILY"/>
</dbReference>
<dbReference type="InterPro" id="IPR036291">
    <property type="entry name" value="NAD(P)-bd_dom_sf"/>
</dbReference>
<dbReference type="RefSeq" id="WP_179641645.1">
    <property type="nucleotide sequence ID" value="NZ_BAAAYY010000007.1"/>
</dbReference>
<name>A0A852TMB3_9ACTN</name>
<dbReference type="GO" id="GO:0016491">
    <property type="term" value="F:oxidoreductase activity"/>
    <property type="evidence" value="ECO:0007669"/>
    <property type="project" value="UniProtKB-KW"/>
</dbReference>
<dbReference type="EMBL" id="JACCCC010000001">
    <property type="protein sequence ID" value="NYE45416.1"/>
    <property type="molecule type" value="Genomic_DNA"/>
</dbReference>
<evidence type="ECO:0000256" key="1">
    <source>
        <dbReference type="ARBA" id="ARBA00006484"/>
    </source>
</evidence>
<dbReference type="GO" id="GO:0016020">
    <property type="term" value="C:membrane"/>
    <property type="evidence" value="ECO:0007669"/>
    <property type="project" value="TreeGrafter"/>
</dbReference>
<evidence type="ECO:0000256" key="3">
    <source>
        <dbReference type="RuleBase" id="RU000363"/>
    </source>
</evidence>
<feature type="domain" description="Ketoreductase" evidence="4">
    <location>
        <begin position="12"/>
        <end position="195"/>
    </location>
</feature>
<dbReference type="PANTHER" id="PTHR44196:SF2">
    <property type="entry name" value="SHORT-CHAIN DEHYDROGENASE-RELATED"/>
    <property type="match status" value="1"/>
</dbReference>
<dbReference type="PRINTS" id="PR00081">
    <property type="entry name" value="GDHRDH"/>
</dbReference>
<comment type="caution">
    <text evidence="5">The sequence shown here is derived from an EMBL/GenBank/DDBJ whole genome shotgun (WGS) entry which is preliminary data.</text>
</comment>
<keyword evidence="6" id="KW-1185">Reference proteome</keyword>
<accession>A0A852TMB3</accession>
<evidence type="ECO:0000313" key="5">
    <source>
        <dbReference type="EMBL" id="NYE45416.1"/>
    </source>
</evidence>
<dbReference type="SUPFAM" id="SSF51735">
    <property type="entry name" value="NAD(P)-binding Rossmann-fold domains"/>
    <property type="match status" value="1"/>
</dbReference>
<keyword evidence="2" id="KW-0560">Oxidoreductase</keyword>
<dbReference type="InterPro" id="IPR057326">
    <property type="entry name" value="KR_dom"/>
</dbReference>
<proteinExistence type="inferred from homology"/>
<dbReference type="PANTHER" id="PTHR44196">
    <property type="entry name" value="DEHYDROGENASE/REDUCTASE SDR FAMILY MEMBER 7B"/>
    <property type="match status" value="1"/>
</dbReference>
<comment type="similarity">
    <text evidence="1 3">Belongs to the short-chain dehydrogenases/reductases (SDR) family.</text>
</comment>
<reference evidence="5 6" key="1">
    <citation type="submission" date="2020-07" db="EMBL/GenBank/DDBJ databases">
        <title>Sequencing the genomes of 1000 actinobacteria strains.</title>
        <authorList>
            <person name="Klenk H.-P."/>
        </authorList>
    </citation>
    <scope>NUCLEOTIDE SEQUENCE [LARGE SCALE GENOMIC DNA]</scope>
    <source>
        <strain evidence="5 6">CXB654</strain>
    </source>
</reference>
<evidence type="ECO:0000259" key="4">
    <source>
        <dbReference type="SMART" id="SM00822"/>
    </source>
</evidence>
<dbReference type="PROSITE" id="PS00061">
    <property type="entry name" value="ADH_SHORT"/>
    <property type="match status" value="1"/>
</dbReference>
<dbReference type="CDD" id="cd05233">
    <property type="entry name" value="SDR_c"/>
    <property type="match status" value="1"/>
</dbReference>
<evidence type="ECO:0000313" key="6">
    <source>
        <dbReference type="Proteomes" id="UP000589036"/>
    </source>
</evidence>
<dbReference type="AlphaFoldDB" id="A0A852TMB3"/>
<dbReference type="Proteomes" id="UP000589036">
    <property type="component" value="Unassembled WGS sequence"/>
</dbReference>
<dbReference type="PIRSF" id="PIRSF000126">
    <property type="entry name" value="11-beta-HSD1"/>
    <property type="match status" value="1"/>
</dbReference>
<organism evidence="5 6">
    <name type="scientific">Spinactinospora alkalitolerans</name>
    <dbReference type="NCBI Taxonomy" id="687207"/>
    <lineage>
        <taxon>Bacteria</taxon>
        <taxon>Bacillati</taxon>
        <taxon>Actinomycetota</taxon>
        <taxon>Actinomycetes</taxon>
        <taxon>Streptosporangiales</taxon>
        <taxon>Nocardiopsidaceae</taxon>
        <taxon>Spinactinospora</taxon>
    </lineage>
</organism>
<protein>
    <recommendedName>
        <fullName evidence="4">Ketoreductase domain-containing protein</fullName>
    </recommendedName>
</protein>
<sequence>MRAGAGPVAAPRRALVTGASSGLGRAFALGMAARGVDVVLVGRGADRLEAPAEEVRAAGASAEVLVADLAGEPGRRSVAERIADGTAPVDLVVNSAGLLGRIAPLAEQEPADLEEAIAVGITAIVDLTRASVAAMPARGGGAVLNVSSFMGYVPAPQGAVYAAAKAFTTSFSESVHCEVAGRGVHVTALCPGSVRTGLHRDSGRSGGRLGRYLEPDTVVEEGLAAVRAGEPICVPGMEYRIKVKLGAVLPRAAVRRRVLRIWRQ</sequence>